<protein>
    <recommendedName>
        <fullName evidence="2">Gfo/Idh/MocA-like oxidoreductase N-terminal domain-containing protein</fullName>
    </recommendedName>
</protein>
<dbReference type="InterPro" id="IPR036291">
    <property type="entry name" value="NAD(P)-bd_dom_sf"/>
</dbReference>
<dbReference type="EMBL" id="UINC01026189">
    <property type="protein sequence ID" value="SVB03186.1"/>
    <property type="molecule type" value="Genomic_DNA"/>
</dbReference>
<dbReference type="NCBIfam" id="TIGR01409">
    <property type="entry name" value="TAT_signal_seq"/>
    <property type="match status" value="1"/>
</dbReference>
<dbReference type="SUPFAM" id="SSF55347">
    <property type="entry name" value="Glyceraldehyde-3-phosphate dehydrogenase-like, C-terminal domain"/>
    <property type="match status" value="1"/>
</dbReference>
<reference evidence="3" key="1">
    <citation type="submission" date="2018-05" db="EMBL/GenBank/DDBJ databases">
        <authorList>
            <person name="Lanie J.A."/>
            <person name="Ng W.-L."/>
            <person name="Kazmierczak K.M."/>
            <person name="Andrzejewski T.M."/>
            <person name="Davidsen T.M."/>
            <person name="Wayne K.J."/>
            <person name="Tettelin H."/>
            <person name="Glass J.I."/>
            <person name="Rusch D."/>
            <person name="Podicherti R."/>
            <person name="Tsui H.-C.T."/>
            <person name="Winkler M.E."/>
        </authorList>
    </citation>
    <scope>NUCLEOTIDE SEQUENCE</scope>
</reference>
<dbReference type="AlphaFoldDB" id="A0A382AP04"/>
<gene>
    <name evidence="3" type="ORF">METZ01_LOCUS156040</name>
</gene>
<evidence type="ECO:0000313" key="3">
    <source>
        <dbReference type="EMBL" id="SVB03186.1"/>
    </source>
</evidence>
<dbReference type="InterPro" id="IPR019546">
    <property type="entry name" value="TAT_signal_bac_arc"/>
</dbReference>
<evidence type="ECO:0000259" key="2">
    <source>
        <dbReference type="Pfam" id="PF01408"/>
    </source>
</evidence>
<dbReference type="PANTHER" id="PTHR43818:SF5">
    <property type="entry name" value="OXIDOREDUCTASE FAMILY PROTEIN"/>
    <property type="match status" value="1"/>
</dbReference>
<feature type="domain" description="Gfo/Idh/MocA-like oxidoreductase N-terminal" evidence="2">
    <location>
        <begin position="44"/>
        <end position="189"/>
    </location>
</feature>
<dbReference type="InterPro" id="IPR006311">
    <property type="entry name" value="TAT_signal"/>
</dbReference>
<dbReference type="GO" id="GO:0000166">
    <property type="term" value="F:nucleotide binding"/>
    <property type="evidence" value="ECO:0007669"/>
    <property type="project" value="InterPro"/>
</dbReference>
<proteinExistence type="predicted"/>
<dbReference type="PROSITE" id="PS51318">
    <property type="entry name" value="TAT"/>
    <property type="match status" value="1"/>
</dbReference>
<dbReference type="InterPro" id="IPR050463">
    <property type="entry name" value="Gfo/Idh/MocA_oxidrdct_glycsds"/>
</dbReference>
<dbReference type="InterPro" id="IPR000683">
    <property type="entry name" value="Gfo/Idh/MocA-like_OxRdtase_N"/>
</dbReference>
<dbReference type="Gene3D" id="3.40.50.720">
    <property type="entry name" value="NAD(P)-binding Rossmann-like Domain"/>
    <property type="match status" value="1"/>
</dbReference>
<dbReference type="SUPFAM" id="SSF51735">
    <property type="entry name" value="NAD(P)-binding Rossmann-fold domains"/>
    <property type="match status" value="1"/>
</dbReference>
<evidence type="ECO:0000256" key="1">
    <source>
        <dbReference type="SAM" id="MobiDB-lite"/>
    </source>
</evidence>
<dbReference type="PANTHER" id="PTHR43818">
    <property type="entry name" value="BCDNA.GH03377"/>
    <property type="match status" value="1"/>
</dbReference>
<dbReference type="Pfam" id="PF01408">
    <property type="entry name" value="GFO_IDH_MocA"/>
    <property type="match status" value="1"/>
</dbReference>
<sequence>MPKNTDSNPNRRDFIKTSGKVTAASALAGVALPHVHANVDDTVKIALVGAGGRGNGAANNALSVSAGHGPTKLVAIADIFEEKLSGSYNGLKKRYKDKVDLGKVGKNGRPERGYIGFDGYKNAIDNLSKGDVAIFTTPPAFRWVFYQYAVQKGINVFMEKPVTADGYGTKKILEINKVAKKKNLKVGVGLMCRHSRARGAMAEKIQEGAIGDIVLMRSYRMHGPVASSRTIPQQMRAQYKDMEEIRWQIRRFHSFIWASGGCFNDFYIHNIDECCWMKGAAMGDPHNAGGDPFDVIGTRDKWAWPIMAQATGGKHYTKNRQGQPYVDQNLDTYSVEYTYADGTKLMHNGRTIDGCHNEFASYVHGTKGFGTFSINGHWPAPSALYTGLTPNPKNQIWKFPARETNPYQDEWEDLLDAIRNDKPYNEAERGALASQVCNMGRMAAHTGQKVMWDDALNAKPLAPDLDKLEGFDSKAPVTADKDGFYPVPKPGITKKSEY</sequence>
<dbReference type="Gene3D" id="3.30.360.10">
    <property type="entry name" value="Dihydrodipicolinate Reductase, domain 2"/>
    <property type="match status" value="1"/>
</dbReference>
<name>A0A382AP04_9ZZZZ</name>
<feature type="region of interest" description="Disordered" evidence="1">
    <location>
        <begin position="477"/>
        <end position="498"/>
    </location>
</feature>
<accession>A0A382AP04</accession>
<organism evidence="3">
    <name type="scientific">marine metagenome</name>
    <dbReference type="NCBI Taxonomy" id="408172"/>
    <lineage>
        <taxon>unclassified sequences</taxon>
        <taxon>metagenomes</taxon>
        <taxon>ecological metagenomes</taxon>
    </lineage>
</organism>